<dbReference type="SUPFAM" id="SSF51445">
    <property type="entry name" value="(Trans)glycosidases"/>
    <property type="match status" value="1"/>
</dbReference>
<evidence type="ECO:0000313" key="8">
    <source>
        <dbReference type="Proteomes" id="UP000276029"/>
    </source>
</evidence>
<dbReference type="RefSeq" id="WP_121052221.1">
    <property type="nucleotide sequence ID" value="NZ_AP018711.1"/>
</dbReference>
<evidence type="ECO:0000313" key="7">
    <source>
        <dbReference type="Proteomes" id="UP000275727"/>
    </source>
</evidence>
<keyword evidence="1 3" id="KW-0378">Hydrolase</keyword>
<dbReference type="Proteomes" id="UP000276029">
    <property type="component" value="Unassembled WGS sequence"/>
</dbReference>
<sequence>MTGTTPPLGLIEGYFGEPWTWADRMHVMRSLAPHGFSFFIYAPKADAYLRRQWQDDHPAEAMDALVHFADACRDAGAAFGIGLTPYELHNDWGGAGKAALTARLKALGALRPDIIAILFDDMHGDIPGLAETQAAIVHHAASTLPARVLMCPSYYSDDPVLDRVFGARPANYLEDLGRLLDPAVDVFWTGEEVCSREFTRGHLDSVAEQLRRKPVLWDNYPVNDGPRMSRFLHLRAFTGRHGIAGSVAGHAINPALQPWLTLAPALTLAMSYAEGDAYRYAAAFLEAARQCYGSDLAEALEADLLTLNDSGLDRIPGERCTSLRAKYKAFGHPAADEVARFLEGGYLITGEAVQTQ</sequence>
<evidence type="ECO:0000256" key="2">
    <source>
        <dbReference type="ARBA" id="ARBA00023295"/>
    </source>
</evidence>
<protein>
    <submittedName>
        <fullName evidence="6">Beta-N-acetylglucosaminidase</fullName>
    </submittedName>
    <submittedName>
        <fullName evidence="5">Hyaluronidase</fullName>
    </submittedName>
</protein>
<dbReference type="EMBL" id="AP018711">
    <property type="protein sequence ID" value="BBE36011.1"/>
    <property type="molecule type" value="Genomic_DNA"/>
</dbReference>
<gene>
    <name evidence="6" type="ORF">DFR51_2847</name>
    <name evidence="5" type="ORF">SmB9_36690</name>
</gene>
<reference evidence="5 7" key="1">
    <citation type="submission" date="2018-06" db="EMBL/GenBank/DDBJ databases">
        <title>Complete Genome Sequence of the Microcystin-Degrading Bacterium Sphingosinicella microcystinivorans Strain B-9.</title>
        <authorList>
            <person name="Jin H."/>
            <person name="Nishizawa T."/>
            <person name="Guo Y."/>
            <person name="Nishizawa A."/>
            <person name="Park H."/>
            <person name="Kato H."/>
            <person name="Tsuji K."/>
            <person name="Harada K."/>
        </authorList>
    </citation>
    <scope>NUCLEOTIDE SEQUENCE [LARGE SCALE GENOMIC DNA]</scope>
    <source>
        <strain evidence="5 7">B9</strain>
    </source>
</reference>
<evidence type="ECO:0000313" key="6">
    <source>
        <dbReference type="EMBL" id="RKS88199.1"/>
    </source>
</evidence>
<organism evidence="5 7">
    <name type="scientific">Sphingosinicella microcystinivorans</name>
    <dbReference type="NCBI Taxonomy" id="335406"/>
    <lineage>
        <taxon>Bacteria</taxon>
        <taxon>Pseudomonadati</taxon>
        <taxon>Pseudomonadota</taxon>
        <taxon>Alphaproteobacteria</taxon>
        <taxon>Sphingomonadales</taxon>
        <taxon>Sphingosinicellaceae</taxon>
        <taxon>Sphingosinicella</taxon>
    </lineage>
</organism>
<dbReference type="EMBL" id="RBWX01000009">
    <property type="protein sequence ID" value="RKS88199.1"/>
    <property type="molecule type" value="Genomic_DNA"/>
</dbReference>
<dbReference type="InterPro" id="IPR017853">
    <property type="entry name" value="GH"/>
</dbReference>
<feature type="active site" description="Proton donor" evidence="3">
    <location>
        <position position="121"/>
    </location>
</feature>
<keyword evidence="8" id="KW-1185">Reference proteome</keyword>
<dbReference type="GO" id="GO:0015929">
    <property type="term" value="F:hexosaminidase activity"/>
    <property type="evidence" value="ECO:0007669"/>
    <property type="project" value="UniProtKB-ARBA"/>
</dbReference>
<evidence type="ECO:0000256" key="1">
    <source>
        <dbReference type="ARBA" id="ARBA00022801"/>
    </source>
</evidence>
<dbReference type="Gene3D" id="3.20.20.80">
    <property type="entry name" value="Glycosidases"/>
    <property type="match status" value="1"/>
</dbReference>
<evidence type="ECO:0000313" key="5">
    <source>
        <dbReference type="EMBL" id="BBE36011.1"/>
    </source>
</evidence>
<keyword evidence="2 3" id="KW-0326">Glycosidase</keyword>
<dbReference type="InterPro" id="IPR011496">
    <property type="entry name" value="O-GlcNAcase_cat"/>
</dbReference>
<proteinExistence type="inferred from homology"/>
<accession>A0AAD1G2T7</accession>
<evidence type="ECO:0000259" key="4">
    <source>
        <dbReference type="PROSITE" id="PS52009"/>
    </source>
</evidence>
<reference evidence="6 8" key="2">
    <citation type="submission" date="2018-10" db="EMBL/GenBank/DDBJ databases">
        <title>Genomic Encyclopedia of Type Strains, Phase IV (KMG-IV): sequencing the most valuable type-strain genomes for metagenomic binning, comparative biology and taxonomic classification.</title>
        <authorList>
            <person name="Goeker M."/>
        </authorList>
    </citation>
    <scope>NUCLEOTIDE SEQUENCE [LARGE SCALE GENOMIC DNA]</scope>
    <source>
        <strain evidence="6 8">DSM 19791</strain>
    </source>
</reference>
<dbReference type="Proteomes" id="UP000275727">
    <property type="component" value="Chromosome"/>
</dbReference>
<dbReference type="KEGG" id="smic:SmB9_36690"/>
<dbReference type="PANTHER" id="PTHR13170">
    <property type="entry name" value="O-GLCNACASE"/>
    <property type="match status" value="1"/>
</dbReference>
<comment type="similarity">
    <text evidence="3">Belongs to the glycosyl hydrolase 84 family.</text>
</comment>
<dbReference type="PANTHER" id="PTHR13170:SF16">
    <property type="entry name" value="PROTEIN O-GLCNACASE"/>
    <property type="match status" value="1"/>
</dbReference>
<feature type="domain" description="GH84" evidence="4">
    <location>
        <begin position="6"/>
        <end position="276"/>
    </location>
</feature>
<dbReference type="InterPro" id="IPR051822">
    <property type="entry name" value="Glycosyl_Hydrolase_84"/>
</dbReference>
<dbReference type="AlphaFoldDB" id="A0AAD1G2T7"/>
<dbReference type="GO" id="GO:1901135">
    <property type="term" value="P:carbohydrate derivative metabolic process"/>
    <property type="evidence" value="ECO:0007669"/>
    <property type="project" value="UniProtKB-ARBA"/>
</dbReference>
<name>A0AAD1G2T7_SPHMI</name>
<dbReference type="PROSITE" id="PS52009">
    <property type="entry name" value="GH84"/>
    <property type="match status" value="1"/>
</dbReference>
<dbReference type="Pfam" id="PF07555">
    <property type="entry name" value="NAGidase"/>
    <property type="match status" value="1"/>
</dbReference>
<evidence type="ECO:0000256" key="3">
    <source>
        <dbReference type="PROSITE-ProRule" id="PRU01353"/>
    </source>
</evidence>